<evidence type="ECO:0000313" key="1">
    <source>
        <dbReference type="EMBL" id="GGD30539.1"/>
    </source>
</evidence>
<accession>A0ABQ1QM04</accession>
<dbReference type="Proteomes" id="UP000617355">
    <property type="component" value="Unassembled WGS sequence"/>
</dbReference>
<dbReference type="InterPro" id="IPR027417">
    <property type="entry name" value="P-loop_NTPase"/>
</dbReference>
<dbReference type="GO" id="GO:0051301">
    <property type="term" value="P:cell division"/>
    <property type="evidence" value="ECO:0007669"/>
    <property type="project" value="UniProtKB-KW"/>
</dbReference>
<gene>
    <name evidence="1" type="ORF">GCM10011358_13230</name>
</gene>
<dbReference type="SUPFAM" id="SSF52540">
    <property type="entry name" value="P-loop containing nucleoside triphosphate hydrolases"/>
    <property type="match status" value="1"/>
</dbReference>
<proteinExistence type="predicted"/>
<organism evidence="1 2">
    <name type="scientific">Sinisalibacter lacisalsi</name>
    <dbReference type="NCBI Taxonomy" id="1526570"/>
    <lineage>
        <taxon>Bacteria</taxon>
        <taxon>Pseudomonadati</taxon>
        <taxon>Pseudomonadota</taxon>
        <taxon>Alphaproteobacteria</taxon>
        <taxon>Rhodobacterales</taxon>
        <taxon>Roseobacteraceae</taxon>
        <taxon>Sinisalibacter</taxon>
    </lineage>
</organism>
<keyword evidence="2" id="KW-1185">Reference proteome</keyword>
<dbReference type="Gene3D" id="3.40.50.300">
    <property type="entry name" value="P-loop containing nucleotide triphosphate hydrolases"/>
    <property type="match status" value="1"/>
</dbReference>
<name>A0ABQ1QM04_9RHOB</name>
<keyword evidence="1" id="KW-0131">Cell cycle</keyword>
<dbReference type="EMBL" id="BMGI01000002">
    <property type="protein sequence ID" value="GGD30539.1"/>
    <property type="molecule type" value="Genomic_DNA"/>
</dbReference>
<keyword evidence="1" id="KW-0132">Cell division</keyword>
<dbReference type="RefSeq" id="WP_188526852.1">
    <property type="nucleotide sequence ID" value="NZ_BMGI01000002.1"/>
</dbReference>
<protein>
    <submittedName>
        <fullName evidence="1">Cell division protein ZipA</fullName>
    </submittedName>
</protein>
<evidence type="ECO:0000313" key="2">
    <source>
        <dbReference type="Proteomes" id="UP000617355"/>
    </source>
</evidence>
<reference evidence="2" key="1">
    <citation type="journal article" date="2019" name="Int. J. Syst. Evol. Microbiol.">
        <title>The Global Catalogue of Microorganisms (GCM) 10K type strain sequencing project: providing services to taxonomists for standard genome sequencing and annotation.</title>
        <authorList>
            <consortium name="The Broad Institute Genomics Platform"/>
            <consortium name="The Broad Institute Genome Sequencing Center for Infectious Disease"/>
            <person name="Wu L."/>
            <person name="Ma J."/>
        </authorList>
    </citation>
    <scope>NUCLEOTIDE SEQUENCE [LARGE SCALE GENOMIC DNA]</scope>
    <source>
        <strain evidence="2">CGMCC 1.12922</strain>
    </source>
</reference>
<comment type="caution">
    <text evidence="1">The sequence shown here is derived from an EMBL/GenBank/DDBJ whole genome shotgun (WGS) entry which is preliminary data.</text>
</comment>
<sequence>MLHLVCGKAASGKSTLTARLGEAAGTVVVAEDDWLSALYGDQMQSLPDYVRCAARLRVAMRPHIIALLKAGLSVVLDFPANTVETRQWMREIVQSAGADHRLHYLDVSDEACWVRLQARNARGDHPFSVTREQFARLLEHFVPPAEGEGLTIVRHTAR</sequence>
<dbReference type="Pfam" id="PF13671">
    <property type="entry name" value="AAA_33"/>
    <property type="match status" value="1"/>
</dbReference>